<name>A0ABQ5J599_9ASTR</name>
<reference evidence="5" key="2">
    <citation type="submission" date="2022-01" db="EMBL/GenBank/DDBJ databases">
        <authorList>
            <person name="Yamashiro T."/>
            <person name="Shiraishi A."/>
            <person name="Satake H."/>
            <person name="Nakayama K."/>
        </authorList>
    </citation>
    <scope>NUCLEOTIDE SEQUENCE</scope>
</reference>
<dbReference type="InterPro" id="IPR013103">
    <property type="entry name" value="RVT_2"/>
</dbReference>
<dbReference type="Gene3D" id="3.30.420.10">
    <property type="entry name" value="Ribonuclease H-like superfamily/Ribonuclease H"/>
    <property type="match status" value="1"/>
</dbReference>
<evidence type="ECO:0000259" key="4">
    <source>
        <dbReference type="PROSITE" id="PS50994"/>
    </source>
</evidence>
<dbReference type="EMBL" id="BQNB010021524">
    <property type="protein sequence ID" value="GJU07296.1"/>
    <property type="molecule type" value="Genomic_DNA"/>
</dbReference>
<dbReference type="CDD" id="cd09272">
    <property type="entry name" value="RNase_HI_RT_Ty1"/>
    <property type="match status" value="1"/>
</dbReference>
<dbReference type="SUPFAM" id="SSF56672">
    <property type="entry name" value="DNA/RNA polymerases"/>
    <property type="match status" value="1"/>
</dbReference>
<feature type="compositionally biased region" description="Polar residues" evidence="3">
    <location>
        <begin position="953"/>
        <end position="970"/>
    </location>
</feature>
<accession>A0ABQ5J599</accession>
<evidence type="ECO:0000313" key="6">
    <source>
        <dbReference type="Proteomes" id="UP001151760"/>
    </source>
</evidence>
<dbReference type="InterPro" id="IPR057670">
    <property type="entry name" value="SH3_retrovirus"/>
</dbReference>
<keyword evidence="1" id="KW-0479">Metal-binding</keyword>
<dbReference type="PROSITE" id="PS50994">
    <property type="entry name" value="INTEGRASE"/>
    <property type="match status" value="1"/>
</dbReference>
<keyword evidence="6" id="KW-1185">Reference proteome</keyword>
<dbReference type="Pfam" id="PF07727">
    <property type="entry name" value="RVT_2"/>
    <property type="match status" value="1"/>
</dbReference>
<dbReference type="PANTHER" id="PTHR42648">
    <property type="entry name" value="TRANSPOSASE, PUTATIVE-RELATED"/>
    <property type="match status" value="1"/>
</dbReference>
<evidence type="ECO:0000313" key="5">
    <source>
        <dbReference type="EMBL" id="GJU07296.1"/>
    </source>
</evidence>
<dbReference type="Pfam" id="PF25597">
    <property type="entry name" value="SH3_retrovirus"/>
    <property type="match status" value="1"/>
</dbReference>
<dbReference type="InterPro" id="IPR001584">
    <property type="entry name" value="Integrase_cat-core"/>
</dbReference>
<dbReference type="Proteomes" id="UP001151760">
    <property type="component" value="Unassembled WGS sequence"/>
</dbReference>
<keyword evidence="2" id="KW-0378">Hydrolase</keyword>
<dbReference type="InterPro" id="IPR043502">
    <property type="entry name" value="DNA/RNA_pol_sf"/>
</dbReference>
<dbReference type="InterPro" id="IPR039537">
    <property type="entry name" value="Retrotran_Ty1/copia-like"/>
</dbReference>
<feature type="compositionally biased region" description="Low complexity" evidence="3">
    <location>
        <begin position="282"/>
        <end position="297"/>
    </location>
</feature>
<feature type="domain" description="Integrase catalytic" evidence="4">
    <location>
        <begin position="1"/>
        <end position="100"/>
    </location>
</feature>
<feature type="region of interest" description="Disordered" evidence="3">
    <location>
        <begin position="941"/>
        <end position="995"/>
    </location>
</feature>
<feature type="compositionally biased region" description="Basic and acidic residues" evidence="3">
    <location>
        <begin position="251"/>
        <end position="266"/>
    </location>
</feature>
<dbReference type="PANTHER" id="PTHR42648:SF32">
    <property type="entry name" value="RIBONUCLEASE H-LIKE DOMAIN, GAG-PRE-INTEGRASE DOMAIN PROTEIN-RELATED"/>
    <property type="match status" value="1"/>
</dbReference>
<comment type="caution">
    <text evidence="5">The sequence shown here is derived from an EMBL/GenBank/DDBJ whole genome shotgun (WGS) entry which is preliminary data.</text>
</comment>
<sequence length="1053" mass="118784">MVKVIRYDNRTEFKNKKMNQFCERKGIKREFSVARTPQQNRLAKRKNRTLIEDARTMLADSKLPTTFWAEAVNTACYVQNRVLITKPHNKIPYELFLGRKPALGFMRPFECPITILNTIDHLGKFDGKADKGFFVGYSINSKAFRVFNSRTRIVEENLHVQFSENTPNIVGSGPNWLFDIDALTKSMSYKLVIVGNQSNSNARTKACDDSGKARMETVPGKYYILLPLWPADPSFSQNSMSSPDAGFKPSGDNEKNVTKEPGKEGGDSSNDQEKEDDNVNSTNNLNTASDENNTNNVNAVSSTVNAAGIKVNVVGAKTSIELDDPNMPELEDIVYSDDAKDVGAKADMNNLNTFMPVSSIPTTRIHKDHLVEQITGDLNSAPQTRKMTKNLKEHGLFSFVQQRTNHKDFQNSLFASILSQKEPKKVIHALKDPSWIDAMQEELLQFKLQEVWTLVDLTNEKGPYALNGFTGTRRIKEALIEAIRLFLAYASFKDFVVYQMDVKSAFLYGKIEEEVYVCQPPGFEDPYFPDRVYKVENALYGLHQAPRVWYETLSTYLLDNRFQRGKIDKTLFIRRDKGLQVKQKEDGIFISQDKYVTEILKKFGFTDVKTISTPMETQKHLLKDDDVYACARYQVNLKVSHLHAVKRIFRHLKGQPKLGLWYLKDSPFDLVAYTNSDYAGASLDRKSTTGGFQFLGCRLISWQCKKQTVVANSTTEAEYIVASSYCGQATVKVKTVNGEQQLQALVDGKKIIITEATVRRELLLEDADGVDCLPNATIFEQLTLIGVKVQQCQLIPITHPSLLNLHHLNPKGNKNQGGLRRRTLRVGRSARVVSSEEVSLGDQEDASKQGKKINDINKDEKITLVNETQGRYGDKDMFGVNDLDGDKVVVESEVTNKASEKRNIVEEAVVVTDVVTIPVIVATIANVELTLAQTLAELKSERPKTRGVVMQEPSESTPTISLQLPSQVKGQGSKDKGKAKMKEPEKPLKKKDQIKVNEEEALRLQAKFDEEDRLAKEKAQQAQEQQELTIEEKSTLFVQLLEKRKKHFDAKRA</sequence>
<feature type="compositionally biased region" description="Basic and acidic residues" evidence="3">
    <location>
        <begin position="972"/>
        <end position="995"/>
    </location>
</feature>
<protein>
    <submittedName>
        <fullName evidence="5">Ribonuclease H-like domain-containing protein</fullName>
    </submittedName>
</protein>
<evidence type="ECO:0000256" key="1">
    <source>
        <dbReference type="ARBA" id="ARBA00022723"/>
    </source>
</evidence>
<proteinExistence type="predicted"/>
<gene>
    <name evidence="5" type="ORF">Tco_1123726</name>
</gene>
<evidence type="ECO:0000256" key="2">
    <source>
        <dbReference type="ARBA" id="ARBA00022801"/>
    </source>
</evidence>
<organism evidence="5 6">
    <name type="scientific">Tanacetum coccineum</name>
    <dbReference type="NCBI Taxonomy" id="301880"/>
    <lineage>
        <taxon>Eukaryota</taxon>
        <taxon>Viridiplantae</taxon>
        <taxon>Streptophyta</taxon>
        <taxon>Embryophyta</taxon>
        <taxon>Tracheophyta</taxon>
        <taxon>Spermatophyta</taxon>
        <taxon>Magnoliopsida</taxon>
        <taxon>eudicotyledons</taxon>
        <taxon>Gunneridae</taxon>
        <taxon>Pentapetalae</taxon>
        <taxon>asterids</taxon>
        <taxon>campanulids</taxon>
        <taxon>Asterales</taxon>
        <taxon>Asteraceae</taxon>
        <taxon>Asteroideae</taxon>
        <taxon>Anthemideae</taxon>
        <taxon>Anthemidinae</taxon>
        <taxon>Tanacetum</taxon>
    </lineage>
</organism>
<reference evidence="5" key="1">
    <citation type="journal article" date="2022" name="Int. J. Mol. Sci.">
        <title>Draft Genome of Tanacetum Coccineum: Genomic Comparison of Closely Related Tanacetum-Family Plants.</title>
        <authorList>
            <person name="Yamashiro T."/>
            <person name="Shiraishi A."/>
            <person name="Nakayama K."/>
            <person name="Satake H."/>
        </authorList>
    </citation>
    <scope>NUCLEOTIDE SEQUENCE</scope>
</reference>
<feature type="region of interest" description="Disordered" evidence="3">
    <location>
        <begin position="235"/>
        <end position="297"/>
    </location>
</feature>
<dbReference type="SUPFAM" id="SSF53098">
    <property type="entry name" value="Ribonuclease H-like"/>
    <property type="match status" value="1"/>
</dbReference>
<dbReference type="InterPro" id="IPR036397">
    <property type="entry name" value="RNaseH_sf"/>
</dbReference>
<dbReference type="InterPro" id="IPR012337">
    <property type="entry name" value="RNaseH-like_sf"/>
</dbReference>
<evidence type="ECO:0000256" key="3">
    <source>
        <dbReference type="SAM" id="MobiDB-lite"/>
    </source>
</evidence>